<protein>
    <submittedName>
        <fullName evidence="3">Uncharacterized protein</fullName>
    </submittedName>
</protein>
<evidence type="ECO:0000313" key="3">
    <source>
        <dbReference type="EMBL" id="SDD99610.1"/>
    </source>
</evidence>
<reference evidence="4" key="1">
    <citation type="submission" date="2016-10" db="EMBL/GenBank/DDBJ databases">
        <authorList>
            <person name="Varghese N."/>
            <person name="Submissions S."/>
        </authorList>
    </citation>
    <scope>NUCLEOTIDE SEQUENCE [LARGE SCALE GENOMIC DNA]</scope>
    <source>
        <strain evidence="4">CGMCC 4.3516</strain>
    </source>
</reference>
<keyword evidence="2" id="KW-0732">Signal</keyword>
<keyword evidence="4" id="KW-1185">Reference proteome</keyword>
<dbReference type="EMBL" id="FNAD01000010">
    <property type="protein sequence ID" value="SDD99610.1"/>
    <property type="molecule type" value="Genomic_DNA"/>
</dbReference>
<dbReference type="RefSeq" id="WP_091037951.1">
    <property type="nucleotide sequence ID" value="NZ_FNAD01000010.1"/>
</dbReference>
<feature type="region of interest" description="Disordered" evidence="1">
    <location>
        <begin position="34"/>
        <end position="60"/>
    </location>
</feature>
<gene>
    <name evidence="3" type="ORF">SAMN05216270_110144</name>
</gene>
<dbReference type="Proteomes" id="UP000198949">
    <property type="component" value="Unassembled WGS sequence"/>
</dbReference>
<accession>A0A1G6ZAI4</accession>
<dbReference type="STRING" id="58114.SAMN05216270_110144"/>
<feature type="chain" id="PRO_5011443520" evidence="2">
    <location>
        <begin position="31"/>
        <end position="60"/>
    </location>
</feature>
<dbReference type="AlphaFoldDB" id="A0A1G6ZAI4"/>
<name>A0A1G6ZAI4_9ACTN</name>
<feature type="signal peptide" evidence="2">
    <location>
        <begin position="1"/>
        <end position="30"/>
    </location>
</feature>
<sequence length="60" mass="5790">MKPARLFKKLGAAVAVGLVMLGIIAGTASAANADGTSGEVNSGTPSTEIIATTATSGEVN</sequence>
<evidence type="ECO:0000313" key="4">
    <source>
        <dbReference type="Proteomes" id="UP000198949"/>
    </source>
</evidence>
<evidence type="ECO:0000256" key="2">
    <source>
        <dbReference type="SAM" id="SignalP"/>
    </source>
</evidence>
<evidence type="ECO:0000256" key="1">
    <source>
        <dbReference type="SAM" id="MobiDB-lite"/>
    </source>
</evidence>
<organism evidence="3 4">
    <name type="scientific">Glycomyces harbinensis</name>
    <dbReference type="NCBI Taxonomy" id="58114"/>
    <lineage>
        <taxon>Bacteria</taxon>
        <taxon>Bacillati</taxon>
        <taxon>Actinomycetota</taxon>
        <taxon>Actinomycetes</taxon>
        <taxon>Glycomycetales</taxon>
        <taxon>Glycomycetaceae</taxon>
        <taxon>Glycomyces</taxon>
    </lineage>
</organism>
<proteinExistence type="predicted"/>